<keyword evidence="11" id="KW-1185">Reference proteome</keyword>
<sequence>MTEPPVQTVLQKPPGYRDPDAPVQKPLPKPPQRQSIPPSMYPKNKNKNNKKKTRRSCCRTCCCCFCIFILVLILLISAAGAIFYLWFDPKIPVFHFRSFQVPQFNVTIKSDGTYLDTKTVARVEVKNPNQKLGLYYGDMHVVVKVGEGEDETELGRSTVLAFSQGKRNVTSLNVETEGKKLQVADGVGPRLKSGFKNRGLAVKVDVRTRVGVKVEGWKIGMVGVNVRCGDTSLKGLQGGEMPKCAINLLKWCLVIHH</sequence>
<feature type="region of interest" description="Disordered" evidence="5">
    <location>
        <begin position="1"/>
        <end position="51"/>
    </location>
</feature>
<evidence type="ECO:0000313" key="9">
    <source>
        <dbReference type="EMBL" id="PKI38269.1"/>
    </source>
</evidence>
<evidence type="ECO:0000259" key="7">
    <source>
        <dbReference type="Pfam" id="PF03168"/>
    </source>
</evidence>
<dbReference type="PANTHER" id="PTHR31234:SF35">
    <property type="entry name" value="LATE EMBRYOGENESIS ABUNDANT (LEA) HYDROXYPROLINE-RICH GLYCOPROTEIN FAMILY"/>
    <property type="match status" value="1"/>
</dbReference>
<evidence type="ECO:0000256" key="6">
    <source>
        <dbReference type="SAM" id="Phobius"/>
    </source>
</evidence>
<comment type="caution">
    <text evidence="8">The sequence shown here is derived from an EMBL/GenBank/DDBJ whole genome shotgun (WGS) entry which is preliminary data.</text>
</comment>
<protein>
    <recommendedName>
        <fullName evidence="7">Late embryogenesis abundant protein LEA-2 subgroup domain-containing protein</fullName>
    </recommendedName>
</protein>
<dbReference type="EMBL" id="PGOL01004155">
    <property type="protein sequence ID" value="PKI38269.1"/>
    <property type="molecule type" value="Genomic_DNA"/>
</dbReference>
<organism evidence="8 10">
    <name type="scientific">Punica granatum</name>
    <name type="common">Pomegranate</name>
    <dbReference type="NCBI Taxonomy" id="22663"/>
    <lineage>
        <taxon>Eukaryota</taxon>
        <taxon>Viridiplantae</taxon>
        <taxon>Streptophyta</taxon>
        <taxon>Embryophyta</taxon>
        <taxon>Tracheophyta</taxon>
        <taxon>Spermatophyta</taxon>
        <taxon>Magnoliopsida</taxon>
        <taxon>eudicotyledons</taxon>
        <taxon>Gunneridae</taxon>
        <taxon>Pentapetalae</taxon>
        <taxon>rosids</taxon>
        <taxon>malvids</taxon>
        <taxon>Myrtales</taxon>
        <taxon>Lythraceae</taxon>
        <taxon>Punica</taxon>
    </lineage>
</organism>
<evidence type="ECO:0000256" key="3">
    <source>
        <dbReference type="ARBA" id="ARBA00022989"/>
    </source>
</evidence>
<evidence type="ECO:0000256" key="1">
    <source>
        <dbReference type="ARBA" id="ARBA00004167"/>
    </source>
</evidence>
<feature type="transmembrane region" description="Helical" evidence="6">
    <location>
        <begin position="60"/>
        <end position="87"/>
    </location>
</feature>
<proteinExistence type="predicted"/>
<dbReference type="AlphaFoldDB" id="A0A218XT83"/>
<dbReference type="InterPro" id="IPR044839">
    <property type="entry name" value="NDR1-like"/>
</dbReference>
<reference evidence="9 11" key="3">
    <citation type="submission" date="2017-11" db="EMBL/GenBank/DDBJ databases">
        <title>De-novo sequencing of pomegranate (Punica granatum L.) genome.</title>
        <authorList>
            <person name="Akparov Z."/>
            <person name="Amiraslanov A."/>
            <person name="Hajiyeva S."/>
            <person name="Abbasov M."/>
            <person name="Kaur K."/>
            <person name="Hamwieh A."/>
            <person name="Solovyev V."/>
            <person name="Salamov A."/>
            <person name="Braich B."/>
            <person name="Kosarev P."/>
            <person name="Mahmoud A."/>
            <person name="Hajiyev E."/>
            <person name="Babayeva S."/>
            <person name="Izzatullayeva V."/>
            <person name="Mammadov A."/>
            <person name="Mammadov A."/>
            <person name="Sharifova S."/>
            <person name="Ojaghi J."/>
            <person name="Eynullazada K."/>
            <person name="Bayramov B."/>
            <person name="Abdulazimova A."/>
            <person name="Shahmuradov I."/>
        </authorList>
    </citation>
    <scope>NUCLEOTIDE SEQUENCE [LARGE SCALE GENOMIC DNA]</scope>
    <source>
        <strain evidence="9">AG2017</strain>
        <strain evidence="11">cv. AG2017</strain>
        <tissue evidence="9">Leaf</tissue>
    </source>
</reference>
<keyword evidence="2 6" id="KW-0812">Transmembrane</keyword>
<dbReference type="PANTHER" id="PTHR31234">
    <property type="entry name" value="LATE EMBRYOGENESIS ABUNDANT (LEA) HYDROXYPROLINE-RICH GLYCOPROTEIN FAMILY"/>
    <property type="match status" value="1"/>
</dbReference>
<comment type="subcellular location">
    <subcellularLocation>
        <location evidence="1">Membrane</location>
        <topology evidence="1">Single-pass membrane protein</topology>
    </subcellularLocation>
</comment>
<evidence type="ECO:0000256" key="2">
    <source>
        <dbReference type="ARBA" id="ARBA00022692"/>
    </source>
</evidence>
<dbReference type="GO" id="GO:0005886">
    <property type="term" value="C:plasma membrane"/>
    <property type="evidence" value="ECO:0007669"/>
    <property type="project" value="TreeGrafter"/>
</dbReference>
<dbReference type="EMBL" id="MTKT01000797">
    <property type="protein sequence ID" value="OWM88163.1"/>
    <property type="molecule type" value="Genomic_DNA"/>
</dbReference>
<name>A0A218XT83_PUNGR</name>
<accession>A0A218XT83</accession>
<evidence type="ECO:0000313" key="8">
    <source>
        <dbReference type="EMBL" id="OWM88163.1"/>
    </source>
</evidence>
<dbReference type="Pfam" id="PF03168">
    <property type="entry name" value="LEA_2"/>
    <property type="match status" value="1"/>
</dbReference>
<dbReference type="GO" id="GO:0098542">
    <property type="term" value="P:defense response to other organism"/>
    <property type="evidence" value="ECO:0007669"/>
    <property type="project" value="InterPro"/>
</dbReference>
<dbReference type="InterPro" id="IPR004864">
    <property type="entry name" value="LEA_2"/>
</dbReference>
<keyword evidence="3 6" id="KW-1133">Transmembrane helix</keyword>
<keyword evidence="4 6" id="KW-0472">Membrane</keyword>
<feature type="domain" description="Late embryogenesis abundant protein LEA-2 subgroup" evidence="7">
    <location>
        <begin position="123"/>
        <end position="228"/>
    </location>
</feature>
<dbReference type="Proteomes" id="UP000197138">
    <property type="component" value="Unassembled WGS sequence"/>
</dbReference>
<evidence type="ECO:0000313" key="10">
    <source>
        <dbReference type="Proteomes" id="UP000197138"/>
    </source>
</evidence>
<evidence type="ECO:0000313" key="11">
    <source>
        <dbReference type="Proteomes" id="UP000233551"/>
    </source>
</evidence>
<reference evidence="8" key="2">
    <citation type="submission" date="2017-06" db="EMBL/GenBank/DDBJ databases">
        <title>The pomegranate genome and the genomics of punicalagin biosynthesis.</title>
        <authorList>
            <person name="Xu C."/>
        </authorList>
    </citation>
    <scope>NUCLEOTIDE SEQUENCE [LARGE SCALE GENOMIC DNA]</scope>
    <source>
        <tissue evidence="8">Fresh leaf</tissue>
    </source>
</reference>
<dbReference type="Proteomes" id="UP000233551">
    <property type="component" value="Unassembled WGS sequence"/>
</dbReference>
<evidence type="ECO:0000256" key="4">
    <source>
        <dbReference type="ARBA" id="ARBA00023136"/>
    </source>
</evidence>
<dbReference type="STRING" id="22663.A0A218XT83"/>
<reference evidence="10" key="1">
    <citation type="journal article" date="2017" name="Plant J.">
        <title>The pomegranate (Punica granatum L.) genome and the genomics of punicalagin biosynthesis.</title>
        <authorList>
            <person name="Qin G."/>
            <person name="Xu C."/>
            <person name="Ming R."/>
            <person name="Tang H."/>
            <person name="Guyot R."/>
            <person name="Kramer E.M."/>
            <person name="Hu Y."/>
            <person name="Yi X."/>
            <person name="Qi Y."/>
            <person name="Xu X."/>
            <person name="Gao Z."/>
            <person name="Pan H."/>
            <person name="Jian J."/>
            <person name="Tian Y."/>
            <person name="Yue Z."/>
            <person name="Xu Y."/>
        </authorList>
    </citation>
    <scope>NUCLEOTIDE SEQUENCE [LARGE SCALE GENOMIC DNA]</scope>
    <source>
        <strain evidence="10">cv. Dabenzi</strain>
    </source>
</reference>
<gene>
    <name evidence="8" type="ORF">CDL15_Pgr003575</name>
    <name evidence="9" type="ORF">CRG98_041316</name>
</gene>
<evidence type="ECO:0000256" key="5">
    <source>
        <dbReference type="SAM" id="MobiDB-lite"/>
    </source>
</evidence>